<feature type="transmembrane region" description="Helical" evidence="5">
    <location>
        <begin position="321"/>
        <end position="343"/>
    </location>
</feature>
<feature type="transmembrane region" description="Helical" evidence="5">
    <location>
        <begin position="388"/>
        <end position="414"/>
    </location>
</feature>
<gene>
    <name evidence="7" type="primary">slc38a3b</name>
</gene>
<dbReference type="AlphaFoldDB" id="A0A8C4NXR4"/>
<organism evidence="7 8">
    <name type="scientific">Dicentrarchus labrax</name>
    <name type="common">European seabass</name>
    <name type="synonym">Morone labrax</name>
    <dbReference type="NCBI Taxonomy" id="13489"/>
    <lineage>
        <taxon>Eukaryota</taxon>
        <taxon>Metazoa</taxon>
        <taxon>Chordata</taxon>
        <taxon>Craniata</taxon>
        <taxon>Vertebrata</taxon>
        <taxon>Euteleostomi</taxon>
        <taxon>Actinopterygii</taxon>
        <taxon>Neopterygii</taxon>
        <taxon>Teleostei</taxon>
        <taxon>Neoteleostei</taxon>
        <taxon>Acanthomorphata</taxon>
        <taxon>Eupercaria</taxon>
        <taxon>Moronidae</taxon>
        <taxon>Dicentrarchus</taxon>
    </lineage>
</organism>
<dbReference type="Proteomes" id="UP000694389">
    <property type="component" value="Unassembled WGS sequence"/>
</dbReference>
<reference evidence="7" key="1">
    <citation type="submission" date="2025-08" db="UniProtKB">
        <authorList>
            <consortium name="Ensembl"/>
        </authorList>
    </citation>
    <scope>IDENTIFICATION</scope>
</reference>
<dbReference type="Pfam" id="PF01490">
    <property type="entry name" value="Aa_trans"/>
    <property type="match status" value="1"/>
</dbReference>
<keyword evidence="2 5" id="KW-0812">Transmembrane</keyword>
<reference evidence="7" key="2">
    <citation type="submission" date="2025-09" db="UniProtKB">
        <authorList>
            <consortium name="Ensembl"/>
        </authorList>
    </citation>
    <scope>IDENTIFICATION</scope>
</reference>
<evidence type="ECO:0000256" key="2">
    <source>
        <dbReference type="ARBA" id="ARBA00022692"/>
    </source>
</evidence>
<dbReference type="GO" id="GO:0015182">
    <property type="term" value="F:L-asparagine transmembrane transporter activity"/>
    <property type="evidence" value="ECO:0007669"/>
    <property type="project" value="TreeGrafter"/>
</dbReference>
<feature type="transmembrane region" description="Helical" evidence="5">
    <location>
        <begin position="70"/>
        <end position="90"/>
    </location>
</feature>
<keyword evidence="8" id="KW-1185">Reference proteome</keyword>
<evidence type="ECO:0000256" key="1">
    <source>
        <dbReference type="ARBA" id="ARBA00004141"/>
    </source>
</evidence>
<feature type="transmembrane region" description="Helical" evidence="5">
    <location>
        <begin position="44"/>
        <end position="64"/>
    </location>
</feature>
<evidence type="ECO:0000313" key="8">
    <source>
        <dbReference type="Proteomes" id="UP000694389"/>
    </source>
</evidence>
<feature type="transmembrane region" description="Helical" evidence="5">
    <location>
        <begin position="156"/>
        <end position="177"/>
    </location>
</feature>
<protein>
    <submittedName>
        <fullName evidence="7">Solute carrier family 38 member 3b</fullName>
    </submittedName>
</protein>
<dbReference type="GO" id="GO:0005290">
    <property type="term" value="F:L-histidine transmembrane transporter activity"/>
    <property type="evidence" value="ECO:0007669"/>
    <property type="project" value="TreeGrafter"/>
</dbReference>
<evidence type="ECO:0000256" key="3">
    <source>
        <dbReference type="ARBA" id="ARBA00022989"/>
    </source>
</evidence>
<feature type="domain" description="Amino acid transporter transmembrane" evidence="6">
    <location>
        <begin position="37"/>
        <end position="447"/>
    </location>
</feature>
<proteinExistence type="predicted"/>
<sequence length="461" mass="50813">MNLPLRFDDPDGGLENEEFLPTPDGKKLTRFTDFEGKTSFGMSVFNLGNAIMGSGILGLAYAMANTGVLLFWFLLTAVAALSSYSIHLLLKSSGIVGIRAYEQLGYRAFGTPGKMAAGIAITLQNIGAMSSYLYIVKSELPLVIQAFLKGDTDSDLWYLNGNYLVIMVSASIILPLALMKQLGYLGYTSGFSLSCMVFFLSVIYKKFQIPCPFEEFSANTTAGHPSDDDSYCSTRMFTINSQTAYTIPILAFAFVCHPEVLPIYTELRNPTKKRMQQVSNISILVMYTMYFLAALFGYLTFKGNVEPELLHTYSRIDPYDTLILCVRVAVLTAVTLTVPIVLFPVRRAIQQMLFPTKSFNWLRHIAIAIILLTFINMLVIFAPNILGIFGIIGATSAPCLIFIFPAVFYIRIVPKEDEPMNSTPKILAACFAALGVSFMVMSLSFIFIDWTTGGGHAAGGH</sequence>
<dbReference type="GO" id="GO:0015186">
    <property type="term" value="F:L-glutamine transmembrane transporter activity"/>
    <property type="evidence" value="ECO:0007669"/>
    <property type="project" value="TreeGrafter"/>
</dbReference>
<dbReference type="PANTHER" id="PTHR22950">
    <property type="entry name" value="AMINO ACID TRANSPORTER"/>
    <property type="match status" value="1"/>
</dbReference>
<evidence type="ECO:0000259" key="6">
    <source>
        <dbReference type="Pfam" id="PF01490"/>
    </source>
</evidence>
<evidence type="ECO:0000256" key="4">
    <source>
        <dbReference type="ARBA" id="ARBA00023136"/>
    </source>
</evidence>
<name>A0A8C4NXR4_DICLA</name>
<feature type="transmembrane region" description="Helical" evidence="5">
    <location>
        <begin position="184"/>
        <end position="204"/>
    </location>
</feature>
<evidence type="ECO:0000256" key="5">
    <source>
        <dbReference type="SAM" id="Phobius"/>
    </source>
</evidence>
<keyword evidence="4 5" id="KW-0472">Membrane</keyword>
<feature type="transmembrane region" description="Helical" evidence="5">
    <location>
        <begin position="116"/>
        <end position="136"/>
    </location>
</feature>
<accession>A0A8C4NXR4</accession>
<dbReference type="GO" id="GO:0005886">
    <property type="term" value="C:plasma membrane"/>
    <property type="evidence" value="ECO:0007669"/>
    <property type="project" value="TreeGrafter"/>
</dbReference>
<dbReference type="PANTHER" id="PTHR22950:SF22">
    <property type="entry name" value="SODIUM-COUPLED NEUTRAL AMINO ACID TRANSPORTER 3"/>
    <property type="match status" value="1"/>
</dbReference>
<feature type="transmembrane region" description="Helical" evidence="5">
    <location>
        <begin position="281"/>
        <end position="301"/>
    </location>
</feature>
<evidence type="ECO:0000313" key="7">
    <source>
        <dbReference type="Ensembl" id="ENSDLAP00005054923.1"/>
    </source>
</evidence>
<dbReference type="GO" id="GO:0015817">
    <property type="term" value="P:histidine transport"/>
    <property type="evidence" value="ECO:0007669"/>
    <property type="project" value="TreeGrafter"/>
</dbReference>
<feature type="transmembrane region" description="Helical" evidence="5">
    <location>
        <begin position="426"/>
        <end position="448"/>
    </location>
</feature>
<keyword evidence="3 5" id="KW-1133">Transmembrane helix</keyword>
<dbReference type="GeneTree" id="ENSGT00940000157127"/>
<dbReference type="Ensembl" id="ENSDLAT00005058336.2">
    <property type="protein sequence ID" value="ENSDLAP00005054923.1"/>
    <property type="gene ID" value="ENSDLAG00005023398.2"/>
</dbReference>
<feature type="transmembrane region" description="Helical" evidence="5">
    <location>
        <begin position="364"/>
        <end position="382"/>
    </location>
</feature>
<dbReference type="InterPro" id="IPR013057">
    <property type="entry name" value="AA_transpt_TM"/>
</dbReference>
<comment type="subcellular location">
    <subcellularLocation>
        <location evidence="1">Membrane</location>
        <topology evidence="1">Multi-pass membrane protein</topology>
    </subcellularLocation>
</comment>